<dbReference type="EMBL" id="BAABGJ010000080">
    <property type="protein sequence ID" value="GAA4356740.1"/>
    <property type="molecule type" value="Genomic_DNA"/>
</dbReference>
<proteinExistence type="predicted"/>
<gene>
    <name evidence="2" type="ORF">GCM10023165_50060</name>
</gene>
<evidence type="ECO:0000313" key="3">
    <source>
        <dbReference type="Proteomes" id="UP001500975"/>
    </source>
</evidence>
<feature type="transmembrane region" description="Helical" evidence="1">
    <location>
        <begin position="133"/>
        <end position="158"/>
    </location>
</feature>
<keyword evidence="1" id="KW-0472">Membrane</keyword>
<feature type="transmembrane region" description="Helical" evidence="1">
    <location>
        <begin position="41"/>
        <end position="62"/>
    </location>
</feature>
<keyword evidence="3" id="KW-1185">Reference proteome</keyword>
<feature type="transmembrane region" description="Helical" evidence="1">
    <location>
        <begin position="253"/>
        <end position="275"/>
    </location>
</feature>
<feature type="transmembrane region" description="Helical" evidence="1">
    <location>
        <begin position="97"/>
        <end position="113"/>
    </location>
</feature>
<dbReference type="SUPFAM" id="SSF103473">
    <property type="entry name" value="MFS general substrate transporter"/>
    <property type="match status" value="1"/>
</dbReference>
<feature type="transmembrane region" description="Helical" evidence="1">
    <location>
        <begin position="287"/>
        <end position="305"/>
    </location>
</feature>
<feature type="transmembrane region" description="Helical" evidence="1">
    <location>
        <begin position="341"/>
        <end position="365"/>
    </location>
</feature>
<feature type="transmembrane region" description="Helical" evidence="1">
    <location>
        <begin position="74"/>
        <end position="91"/>
    </location>
</feature>
<protein>
    <recommendedName>
        <fullName evidence="4">MFS transporter</fullName>
    </recommendedName>
</protein>
<name>A0ABP8IE58_9BURK</name>
<evidence type="ECO:0000313" key="2">
    <source>
        <dbReference type="EMBL" id="GAA4356740.1"/>
    </source>
</evidence>
<keyword evidence="1" id="KW-0812">Transmembrane</keyword>
<feature type="transmembrane region" description="Helical" evidence="1">
    <location>
        <begin position="371"/>
        <end position="392"/>
    </location>
</feature>
<dbReference type="InterPro" id="IPR036259">
    <property type="entry name" value="MFS_trans_sf"/>
</dbReference>
<comment type="caution">
    <text evidence="2">The sequence shown here is derived from an EMBL/GenBank/DDBJ whole genome shotgun (WGS) entry which is preliminary data.</text>
</comment>
<organism evidence="2 3">
    <name type="scientific">Variovorax defluvii</name>
    <dbReference type="NCBI Taxonomy" id="913761"/>
    <lineage>
        <taxon>Bacteria</taxon>
        <taxon>Pseudomonadati</taxon>
        <taxon>Pseudomonadota</taxon>
        <taxon>Betaproteobacteria</taxon>
        <taxon>Burkholderiales</taxon>
        <taxon>Comamonadaceae</taxon>
        <taxon>Variovorax</taxon>
    </lineage>
</organism>
<evidence type="ECO:0000256" key="1">
    <source>
        <dbReference type="SAM" id="Phobius"/>
    </source>
</evidence>
<reference evidence="3" key="1">
    <citation type="journal article" date="2019" name="Int. J. Syst. Evol. Microbiol.">
        <title>The Global Catalogue of Microorganisms (GCM) 10K type strain sequencing project: providing services to taxonomists for standard genome sequencing and annotation.</title>
        <authorList>
            <consortium name="The Broad Institute Genomics Platform"/>
            <consortium name="The Broad Institute Genome Sequencing Center for Infectious Disease"/>
            <person name="Wu L."/>
            <person name="Ma J."/>
        </authorList>
    </citation>
    <scope>NUCLEOTIDE SEQUENCE [LARGE SCALE GENOMIC DNA]</scope>
    <source>
        <strain evidence="3">JCM 17804</strain>
    </source>
</reference>
<feature type="transmembrane region" description="Helical" evidence="1">
    <location>
        <begin position="221"/>
        <end position="241"/>
    </location>
</feature>
<evidence type="ECO:0008006" key="4">
    <source>
        <dbReference type="Google" id="ProtNLM"/>
    </source>
</evidence>
<feature type="transmembrane region" description="Helical" evidence="1">
    <location>
        <begin position="311"/>
        <end position="329"/>
    </location>
</feature>
<dbReference type="Proteomes" id="UP001500975">
    <property type="component" value="Unassembled WGS sequence"/>
</dbReference>
<keyword evidence="1" id="KW-1133">Transmembrane helix</keyword>
<feature type="transmembrane region" description="Helical" evidence="1">
    <location>
        <begin position="164"/>
        <end position="183"/>
    </location>
</feature>
<sequence>MQPTPARASAILWTVNLASIAASVFTYVYLAYYVYTTTGSLVLSEAVVLAPMVIPVLMCLAINRIAGSGSPRGILMAANAAGLLVAFVTYMTVERHFAVALVGALLIGLVDAIQRVARTVAIKRYFAAADVKYAVPITLTAQFIAGAIAGVALSFYQGEVTPRVAAAITVSGFLVAAAAAALLPGLPSLAASGNAPQLKGLGTVGTLKALLAQDVQLRRHFMAFVIVVSTLQGFFNVSRVALPLHVLQLPQSFVGYLQIIGATAALIAALAFALLGRVGLALGRRTTALITTACLFAMVGATTSHNVAASYTLYALYMFSWEILFFKYQSDLVNATPSERMALVATFQYAAVYAGMLMTGLAGGFVVEAVGLPLCATAFALVYLSAMSWNVASTGRATESVRDAVATTR</sequence>
<accession>A0ABP8IE58</accession>
<feature type="transmembrane region" description="Helical" evidence="1">
    <location>
        <begin position="12"/>
        <end position="35"/>
    </location>
</feature>
<dbReference type="Gene3D" id="1.20.1250.20">
    <property type="entry name" value="MFS general substrate transporter like domains"/>
    <property type="match status" value="1"/>
</dbReference>